<dbReference type="EMBL" id="NCUK01000012">
    <property type="protein sequence ID" value="ORO56799.1"/>
    <property type="molecule type" value="Genomic_DNA"/>
</dbReference>
<sequence>MFLYKIVAFLPNVCYNNIVKKNEKGVEAATSTPPIKTNTHFA</sequence>
<name>A0A1X1H9H3_STROR</name>
<organism evidence="1 2">
    <name type="scientific">Streptococcus oralis subsp. oralis</name>
    <dbReference type="NCBI Taxonomy" id="1891914"/>
    <lineage>
        <taxon>Bacteria</taxon>
        <taxon>Bacillati</taxon>
        <taxon>Bacillota</taxon>
        <taxon>Bacilli</taxon>
        <taxon>Lactobacillales</taxon>
        <taxon>Streptococcaceae</taxon>
        <taxon>Streptococcus</taxon>
    </lineage>
</organism>
<accession>A0A1X1H9H3</accession>
<dbReference type="Proteomes" id="UP000193669">
    <property type="component" value="Unassembled WGS sequence"/>
</dbReference>
<proteinExistence type="predicted"/>
<protein>
    <submittedName>
        <fullName evidence="1">Thiamine biosynthesis protein ThiS</fullName>
    </submittedName>
</protein>
<evidence type="ECO:0000313" key="1">
    <source>
        <dbReference type="EMBL" id="ORO56799.1"/>
    </source>
</evidence>
<dbReference type="AlphaFoldDB" id="A0A1X1H9H3"/>
<reference evidence="1 2" key="1">
    <citation type="journal article" date="2016" name="Eur. J. Clin. Microbiol. Infect. Dis.">
        <title>Whole genome sequencing as a tool for phylogenetic analysis of clinical strains of Mitis group streptococci.</title>
        <authorList>
            <person name="Rasmussen L.H."/>
            <person name="Dargis R."/>
            <person name="Hojholt K."/>
            <person name="Christensen J.J."/>
            <person name="Skovgaard O."/>
            <person name="Justesen U.S."/>
            <person name="Rosenvinge F.S."/>
            <person name="Moser C."/>
            <person name="Lukjancenko O."/>
            <person name="Rasmussen S."/>
            <person name="Nielsen X.C."/>
        </authorList>
    </citation>
    <scope>NUCLEOTIDE SEQUENCE [LARGE SCALE GENOMIC DNA]</scope>
    <source>
        <strain evidence="1 2">RH_57980_07</strain>
    </source>
</reference>
<gene>
    <name evidence="1" type="ORF">B7721_02730</name>
</gene>
<evidence type="ECO:0000313" key="2">
    <source>
        <dbReference type="Proteomes" id="UP000193669"/>
    </source>
</evidence>
<comment type="caution">
    <text evidence="1">The sequence shown here is derived from an EMBL/GenBank/DDBJ whole genome shotgun (WGS) entry which is preliminary data.</text>
</comment>